<feature type="transmembrane region" description="Helical" evidence="1">
    <location>
        <begin position="172"/>
        <end position="199"/>
    </location>
</feature>
<evidence type="ECO:0008006" key="4">
    <source>
        <dbReference type="Google" id="ProtNLM"/>
    </source>
</evidence>
<keyword evidence="1" id="KW-0472">Membrane</keyword>
<dbReference type="GeneID" id="8247051"/>
<protein>
    <recommendedName>
        <fullName evidence="4">Sulphur transport domain-containing protein</fullName>
    </recommendedName>
</protein>
<dbReference type="InParanoid" id="C1FH42"/>
<evidence type="ECO:0000313" key="2">
    <source>
        <dbReference type="EMBL" id="ACO69758.1"/>
    </source>
</evidence>
<reference evidence="2 3" key="1">
    <citation type="journal article" date="2009" name="Science">
        <title>Green evolution and dynamic adaptations revealed by genomes of the marine picoeukaryotes Micromonas.</title>
        <authorList>
            <person name="Worden A.Z."/>
            <person name="Lee J.H."/>
            <person name="Mock T."/>
            <person name="Rouze P."/>
            <person name="Simmons M.P."/>
            <person name="Aerts A.L."/>
            <person name="Allen A.E."/>
            <person name="Cuvelier M.L."/>
            <person name="Derelle E."/>
            <person name="Everett M.V."/>
            <person name="Foulon E."/>
            <person name="Grimwood J."/>
            <person name="Gundlach H."/>
            <person name="Henrissat B."/>
            <person name="Napoli C."/>
            <person name="McDonald S.M."/>
            <person name="Parker M.S."/>
            <person name="Rombauts S."/>
            <person name="Salamov A."/>
            <person name="Von Dassow P."/>
            <person name="Badger J.H."/>
            <person name="Coutinho P.M."/>
            <person name="Demir E."/>
            <person name="Dubchak I."/>
            <person name="Gentemann C."/>
            <person name="Eikrem W."/>
            <person name="Gready J.E."/>
            <person name="John U."/>
            <person name="Lanier W."/>
            <person name="Lindquist E.A."/>
            <person name="Lucas S."/>
            <person name="Mayer K.F."/>
            <person name="Moreau H."/>
            <person name="Not F."/>
            <person name="Otillar R."/>
            <person name="Panaud O."/>
            <person name="Pangilinan J."/>
            <person name="Paulsen I."/>
            <person name="Piegu B."/>
            <person name="Poliakov A."/>
            <person name="Robbens S."/>
            <person name="Schmutz J."/>
            <person name="Toulza E."/>
            <person name="Wyss T."/>
            <person name="Zelensky A."/>
            <person name="Zhou K."/>
            <person name="Armbrust E.V."/>
            <person name="Bhattacharya D."/>
            <person name="Goodenough U.W."/>
            <person name="Van de Peer Y."/>
            <person name="Grigoriev I.V."/>
        </authorList>
    </citation>
    <scope>NUCLEOTIDE SEQUENCE [LARGE SCALE GENOMIC DNA]</scope>
    <source>
        <strain evidence="3">RCC299 / NOUM17</strain>
    </source>
</reference>
<dbReference type="OMA" id="CYTPVYP"/>
<dbReference type="Pfam" id="PF20398">
    <property type="entry name" value="DUF6691"/>
    <property type="match status" value="1"/>
</dbReference>
<evidence type="ECO:0000313" key="3">
    <source>
        <dbReference type="Proteomes" id="UP000002009"/>
    </source>
</evidence>
<feature type="transmembrane region" description="Helical" evidence="1">
    <location>
        <begin position="49"/>
        <end position="70"/>
    </location>
</feature>
<keyword evidence="1" id="KW-0812">Transmembrane</keyword>
<dbReference type="Proteomes" id="UP000002009">
    <property type="component" value="Chromosome 10"/>
</dbReference>
<organism evidence="2 3">
    <name type="scientific">Micromonas commoda (strain RCC299 / NOUM17 / CCMP2709)</name>
    <name type="common">Picoplanktonic green alga</name>
    <dbReference type="NCBI Taxonomy" id="296587"/>
    <lineage>
        <taxon>Eukaryota</taxon>
        <taxon>Viridiplantae</taxon>
        <taxon>Chlorophyta</taxon>
        <taxon>Mamiellophyceae</taxon>
        <taxon>Mamiellales</taxon>
        <taxon>Mamiellaceae</taxon>
        <taxon>Micromonas</taxon>
    </lineage>
</organism>
<feature type="transmembrane region" description="Helical" evidence="1">
    <location>
        <begin position="90"/>
        <end position="109"/>
    </location>
</feature>
<accession>C1FH42</accession>
<gene>
    <name evidence="2" type="ORF">MICPUN_109033</name>
</gene>
<dbReference type="InterPro" id="IPR046513">
    <property type="entry name" value="DUF6691"/>
</dbReference>
<dbReference type="KEGG" id="mis:MICPUN_109033"/>
<keyword evidence="3" id="KW-1185">Reference proteome</keyword>
<feature type="transmembrane region" description="Helical" evidence="1">
    <location>
        <begin position="129"/>
        <end position="148"/>
    </location>
</feature>
<name>C1FH42_MICCC</name>
<dbReference type="OrthoDB" id="498439at2759"/>
<sequence>MSPRSMAYTGIFMVSGFIVASVFNTNGDLGINSDFSAIDNMVTPAAETLTRWLSIAGAATLGFLGIGQVASAASKKNDGDKTKLHKTLDALAEALAGFTFGLGLTVSGMRRAAKVSGFLSATRASFDPSLMLVMGGAMALSIPGFAIANKKKAPACTREFSIPKNRKIDDKLMLGGVLFGAGWGLAGMCPGPAIVSLAARPTQKLAAWIVSVLGGMWIQKYIP</sequence>
<dbReference type="EMBL" id="CP001576">
    <property type="protein sequence ID" value="ACO69758.1"/>
    <property type="molecule type" value="Genomic_DNA"/>
</dbReference>
<dbReference type="AlphaFoldDB" id="C1FH42"/>
<feature type="transmembrane region" description="Helical" evidence="1">
    <location>
        <begin position="7"/>
        <end position="25"/>
    </location>
</feature>
<evidence type="ECO:0000256" key="1">
    <source>
        <dbReference type="SAM" id="Phobius"/>
    </source>
</evidence>
<keyword evidence="1" id="KW-1133">Transmembrane helix</keyword>
<proteinExistence type="predicted"/>
<dbReference type="RefSeq" id="XP_002508500.1">
    <property type="nucleotide sequence ID" value="XM_002508454.1"/>
</dbReference>